<comment type="caution">
    <text evidence="2">The sequence shown here is derived from an EMBL/GenBank/DDBJ whole genome shotgun (WGS) entry which is preliminary data.</text>
</comment>
<sequence>MASTPRNNLDASVLSAPALFFYQTFLTLTFLIQLLTTIPSGDDAGDVFGSQVRTLKMHLTLKNQDDSVRCSASKLIYANMQNLSVVALEASNLFGPSPSEFATVLFAI</sequence>
<evidence type="ECO:0000313" key="2">
    <source>
        <dbReference type="EMBL" id="KAK6641772.1"/>
    </source>
</evidence>
<gene>
    <name evidence="2" type="ORF">RUM44_013487</name>
</gene>
<keyword evidence="1" id="KW-0812">Transmembrane</keyword>
<dbReference type="EMBL" id="JAWJWF010000001">
    <property type="protein sequence ID" value="KAK6641772.1"/>
    <property type="molecule type" value="Genomic_DNA"/>
</dbReference>
<organism evidence="2 3">
    <name type="scientific">Polyplax serrata</name>
    <name type="common">Common mouse louse</name>
    <dbReference type="NCBI Taxonomy" id="468196"/>
    <lineage>
        <taxon>Eukaryota</taxon>
        <taxon>Metazoa</taxon>
        <taxon>Ecdysozoa</taxon>
        <taxon>Arthropoda</taxon>
        <taxon>Hexapoda</taxon>
        <taxon>Insecta</taxon>
        <taxon>Pterygota</taxon>
        <taxon>Neoptera</taxon>
        <taxon>Paraneoptera</taxon>
        <taxon>Psocodea</taxon>
        <taxon>Troctomorpha</taxon>
        <taxon>Phthiraptera</taxon>
        <taxon>Anoplura</taxon>
        <taxon>Polyplacidae</taxon>
        <taxon>Polyplax</taxon>
    </lineage>
</organism>
<name>A0ABR1BIG2_POLSC</name>
<evidence type="ECO:0000256" key="1">
    <source>
        <dbReference type="SAM" id="Phobius"/>
    </source>
</evidence>
<feature type="transmembrane region" description="Helical" evidence="1">
    <location>
        <begin position="20"/>
        <end position="38"/>
    </location>
</feature>
<dbReference type="Proteomes" id="UP001359485">
    <property type="component" value="Unassembled WGS sequence"/>
</dbReference>
<keyword evidence="3" id="KW-1185">Reference proteome</keyword>
<accession>A0ABR1BIG2</accession>
<evidence type="ECO:0000313" key="3">
    <source>
        <dbReference type="Proteomes" id="UP001359485"/>
    </source>
</evidence>
<keyword evidence="1" id="KW-0472">Membrane</keyword>
<reference evidence="2 3" key="1">
    <citation type="submission" date="2023-09" db="EMBL/GenBank/DDBJ databases">
        <title>Genomes of two closely related lineages of the louse Polyplax serrata with different host specificities.</title>
        <authorList>
            <person name="Martinu J."/>
            <person name="Tarabai H."/>
            <person name="Stefka J."/>
            <person name="Hypsa V."/>
        </authorList>
    </citation>
    <scope>NUCLEOTIDE SEQUENCE [LARGE SCALE GENOMIC DNA]</scope>
    <source>
        <strain evidence="2">98ZLc_SE</strain>
    </source>
</reference>
<protein>
    <submittedName>
        <fullName evidence="2">Uncharacterized protein</fullName>
    </submittedName>
</protein>
<keyword evidence="1" id="KW-1133">Transmembrane helix</keyword>
<proteinExistence type="predicted"/>